<comment type="cofactor">
    <cofactor evidence="1">
        <name>Zn(2+)</name>
        <dbReference type="ChEBI" id="CHEBI:29105"/>
    </cofactor>
</comment>
<evidence type="ECO:0000313" key="6">
    <source>
        <dbReference type="EMBL" id="KKO75050.1"/>
    </source>
</evidence>
<dbReference type="GO" id="GO:0022627">
    <property type="term" value="C:cytosolic small ribosomal subunit"/>
    <property type="evidence" value="ECO:0007669"/>
    <property type="project" value="TreeGrafter"/>
</dbReference>
<dbReference type="InterPro" id="IPR039744">
    <property type="entry name" value="RIbosomal_uS14_euk_arc"/>
</dbReference>
<name>A0A0F9WE35_9MICR</name>
<dbReference type="Proteomes" id="UP000034350">
    <property type="component" value="Unassembled WGS sequence"/>
</dbReference>
<evidence type="ECO:0000256" key="5">
    <source>
        <dbReference type="ARBA" id="ARBA00023274"/>
    </source>
</evidence>
<dbReference type="RefSeq" id="XP_024330792.1">
    <property type="nucleotide sequence ID" value="XM_024475256.1"/>
</dbReference>
<protein>
    <submittedName>
        <fullName evidence="6">40s ribosomal protein s29</fullName>
    </submittedName>
</protein>
<dbReference type="PANTHER" id="PTHR12010:SF2">
    <property type="entry name" value="40S RIBOSOMAL PROTEIN S29"/>
    <property type="match status" value="1"/>
</dbReference>
<dbReference type="GO" id="GO:0003735">
    <property type="term" value="F:structural constituent of ribosome"/>
    <property type="evidence" value="ECO:0007669"/>
    <property type="project" value="InterPro"/>
</dbReference>
<dbReference type="NCBIfam" id="NF004424">
    <property type="entry name" value="PRK05766.1"/>
    <property type="match status" value="1"/>
</dbReference>
<dbReference type="InterPro" id="IPR043140">
    <property type="entry name" value="Ribosomal_uS14_sf"/>
</dbReference>
<dbReference type="GO" id="GO:0008270">
    <property type="term" value="F:zinc ion binding"/>
    <property type="evidence" value="ECO:0007669"/>
    <property type="project" value="InterPro"/>
</dbReference>
<evidence type="ECO:0000256" key="4">
    <source>
        <dbReference type="ARBA" id="ARBA00022980"/>
    </source>
</evidence>
<keyword evidence="7" id="KW-1185">Reference proteome</keyword>
<organism evidence="6 7">
    <name type="scientific">Vairimorpha ceranae</name>
    <dbReference type="NCBI Taxonomy" id="40302"/>
    <lineage>
        <taxon>Eukaryota</taxon>
        <taxon>Fungi</taxon>
        <taxon>Fungi incertae sedis</taxon>
        <taxon>Microsporidia</taxon>
        <taxon>Nosematidae</taxon>
        <taxon>Vairimorpha</taxon>
    </lineage>
</organism>
<accession>A0A0F9WE35</accession>
<evidence type="ECO:0000256" key="1">
    <source>
        <dbReference type="ARBA" id="ARBA00001947"/>
    </source>
</evidence>
<reference evidence="6 7" key="1">
    <citation type="journal article" date="2015" name="Environ. Microbiol.">
        <title>Genome analyses suggest the presence of polyploidy and recent human-driven expansions in eight global populations of the honeybee pathogen Nosema ceranae.</title>
        <authorList>
            <person name="Pelin A."/>
            <person name="Selman M."/>
            <person name="Aris-Brosou S."/>
            <person name="Farinelli L."/>
            <person name="Corradi N."/>
        </authorList>
    </citation>
    <scope>NUCLEOTIDE SEQUENCE [LARGE SCALE GENOMIC DNA]</scope>
    <source>
        <strain evidence="6 7">PA08 1199</strain>
    </source>
</reference>
<evidence type="ECO:0000256" key="3">
    <source>
        <dbReference type="ARBA" id="ARBA00022833"/>
    </source>
</evidence>
<dbReference type="AlphaFoldDB" id="A0A0F9WE35"/>
<comment type="similarity">
    <text evidence="2">Belongs to the universal ribosomal protein uS14 family.</text>
</comment>
<dbReference type="PANTHER" id="PTHR12010">
    <property type="entry name" value="40S RIBOSOMAL PROTEIN S29"/>
    <property type="match status" value="1"/>
</dbReference>
<dbReference type="GeneID" id="36320191"/>
<dbReference type="InterPro" id="IPR001209">
    <property type="entry name" value="Ribosomal_uS14"/>
</dbReference>
<gene>
    <name evidence="6" type="ORF">AAJ76_340008501</name>
</gene>
<keyword evidence="3" id="KW-0862">Zinc</keyword>
<dbReference type="VEuPathDB" id="MicrosporidiaDB:G9O61_00g019620"/>
<dbReference type="OrthoDB" id="10252683at2759"/>
<proteinExistence type="inferred from homology"/>
<keyword evidence="5" id="KW-0687">Ribonucleoprotein</keyword>
<evidence type="ECO:0000313" key="7">
    <source>
        <dbReference type="Proteomes" id="UP000034350"/>
    </source>
</evidence>
<sequence length="68" mass="7864">MKLADILDVPIKKNEPKGPFSHKLATNEQAKKCRACSGFRGIIFKYDMTICRRCFREYATDIGFNVYD</sequence>
<dbReference type="GO" id="GO:0002181">
    <property type="term" value="P:cytoplasmic translation"/>
    <property type="evidence" value="ECO:0007669"/>
    <property type="project" value="TreeGrafter"/>
</dbReference>
<dbReference type="EMBL" id="JPQZ01000034">
    <property type="protein sequence ID" value="KKO75050.1"/>
    <property type="molecule type" value="Genomic_DNA"/>
</dbReference>
<dbReference type="PROSITE" id="PS00527">
    <property type="entry name" value="RIBOSOMAL_S14"/>
    <property type="match status" value="1"/>
</dbReference>
<dbReference type="Pfam" id="PF00253">
    <property type="entry name" value="Ribosomal_S14"/>
    <property type="match status" value="1"/>
</dbReference>
<comment type="caution">
    <text evidence="6">The sequence shown here is derived from an EMBL/GenBank/DDBJ whole genome shotgun (WGS) entry which is preliminary data.</text>
</comment>
<keyword evidence="4 6" id="KW-0689">Ribosomal protein</keyword>
<dbReference type="VEuPathDB" id="MicrosporidiaDB:AAJ76_340008501"/>
<dbReference type="InterPro" id="IPR018271">
    <property type="entry name" value="Ribosomal_uS14_CS"/>
</dbReference>
<dbReference type="Gene3D" id="4.10.830.10">
    <property type="entry name" value="30s Ribosomal Protein S14, Chain N"/>
    <property type="match status" value="1"/>
</dbReference>
<evidence type="ECO:0000256" key="2">
    <source>
        <dbReference type="ARBA" id="ARBA00009083"/>
    </source>
</evidence>